<keyword evidence="6 8" id="KW-0472">Membrane</keyword>
<evidence type="ECO:0000256" key="5">
    <source>
        <dbReference type="ARBA" id="ARBA00023077"/>
    </source>
</evidence>
<evidence type="ECO:0000313" key="13">
    <source>
        <dbReference type="EMBL" id="RKE52301.1"/>
    </source>
</evidence>
<dbReference type="InterPro" id="IPR023997">
    <property type="entry name" value="TonB-dep_OMP_SusC/RagA_CS"/>
</dbReference>
<accession>A0A420B6H8</accession>
<evidence type="ECO:0000259" key="11">
    <source>
        <dbReference type="Pfam" id="PF00593"/>
    </source>
</evidence>
<organism evidence="13 14">
    <name type="scientific">Sphingobacterium detergens</name>
    <dbReference type="NCBI Taxonomy" id="1145106"/>
    <lineage>
        <taxon>Bacteria</taxon>
        <taxon>Pseudomonadati</taxon>
        <taxon>Bacteroidota</taxon>
        <taxon>Sphingobacteriia</taxon>
        <taxon>Sphingobacteriales</taxon>
        <taxon>Sphingobacteriaceae</taxon>
        <taxon>Sphingobacterium</taxon>
    </lineage>
</organism>
<keyword evidence="14" id="KW-1185">Reference proteome</keyword>
<dbReference type="NCBIfam" id="TIGR04057">
    <property type="entry name" value="SusC_RagA_signa"/>
    <property type="match status" value="1"/>
</dbReference>
<dbReference type="OrthoDB" id="9768177at2"/>
<keyword evidence="4 8" id="KW-0812">Transmembrane</keyword>
<proteinExistence type="inferred from homology"/>
<comment type="similarity">
    <text evidence="8 9">Belongs to the TonB-dependent receptor family.</text>
</comment>
<gene>
    <name evidence="13" type="ORF">DFQ12_2535</name>
</gene>
<dbReference type="EMBL" id="RAPY01000002">
    <property type="protein sequence ID" value="RKE52301.1"/>
    <property type="molecule type" value="Genomic_DNA"/>
</dbReference>
<dbReference type="InterPro" id="IPR000531">
    <property type="entry name" value="Beta-barrel_TonB"/>
</dbReference>
<evidence type="ECO:0000259" key="12">
    <source>
        <dbReference type="Pfam" id="PF07715"/>
    </source>
</evidence>
<protein>
    <submittedName>
        <fullName evidence="13">TonB-linked SusC/RagA family outer membrane protein</fullName>
    </submittedName>
</protein>
<evidence type="ECO:0000256" key="3">
    <source>
        <dbReference type="ARBA" id="ARBA00022452"/>
    </source>
</evidence>
<evidence type="ECO:0000313" key="14">
    <source>
        <dbReference type="Proteomes" id="UP000286246"/>
    </source>
</evidence>
<dbReference type="Gene3D" id="2.60.40.1120">
    <property type="entry name" value="Carboxypeptidase-like, regulatory domain"/>
    <property type="match status" value="1"/>
</dbReference>
<dbReference type="InterPro" id="IPR012910">
    <property type="entry name" value="Plug_dom"/>
</dbReference>
<name>A0A420B6H8_SPHD1</name>
<reference evidence="13 14" key="1">
    <citation type="submission" date="2018-09" db="EMBL/GenBank/DDBJ databases">
        <title>Genomic Encyclopedia of Type Strains, Phase III (KMG-III): the genomes of soil and plant-associated and newly described type strains.</title>
        <authorList>
            <person name="Whitman W."/>
        </authorList>
    </citation>
    <scope>NUCLEOTIDE SEQUENCE [LARGE SCALE GENOMIC DNA]</scope>
    <source>
        <strain evidence="13 14">CECT 7938</strain>
    </source>
</reference>
<dbReference type="GO" id="GO:0009279">
    <property type="term" value="C:cell outer membrane"/>
    <property type="evidence" value="ECO:0007669"/>
    <property type="project" value="UniProtKB-SubCell"/>
</dbReference>
<evidence type="ECO:0000256" key="6">
    <source>
        <dbReference type="ARBA" id="ARBA00023136"/>
    </source>
</evidence>
<sequence>MKNYILLVFLLACCSVNAQITGYVFDEDGNPLGGATVKFLKSRSSVQTRQDGYFSSVNATTPDSLLIQFIGYHDRKTLIMSNSGNLRIQLEKNPYALEEVQVVNTGFYKIPKERATGSFTTIDNKLLNRSVGGDILQRLDGVASGVQFVTPNGTKTSDIRVRGLATIQSDASPLIVVDNFPYDGDITSINPNDIENITVLKDGASASIWGARAGNGVIVITTKKGQYNQSGRLSLNSNVTLGQKPDLLYNRKRLLSEAVMEIEKEKYENGGYYIEDGSQTSFPEYVEMLIALNNGSITQQEFDRKEAILKSTEVRKEAMKYLYQSSIYQQYALNARGGGERFTYYVSGGYDHNRANVIGDKNNRINLNSQNTFKPFKQIEISSSFWFTQQGSYGNGISLSELAGAAKHVGMSPYNRLMDENGIALPIIYEYRKPYIEDATKNGLLDWEYRPLDERGLTERKVSDQEIRANMSVKYSFMKLFDFTGTYQYLKGSRDNAIEYDEKSYYVRNLVNSFTQMDGSKVIPEGGIFRYLSPENTVSHSGRMQLNYNQDFGAEHQVNALIGSEIRETVVKTSPGSTLYGYDPELLMGSSNFDYTKSYPVRPDSYSGIPSLSVENAQFTDRYLSYFGNASYTYRMRYILSGSLRWDGSNLFGVKTNQKGTPLWSIGASWEVSKESWFEPTYINYLRLRTTFGSAGNVNKTVSAYPTIRHSVNDRITGYNWANLTTIGNPSLRWERVNTLNIGLDFRALRERISGSLEYYVKDANDLIGADVLLPNTGVSRGGTAINSNLINYANLRTRGFDLQINSLNLNGVFQWNTNFLFSYTKNKIRDYKANKSTMLFSYFENSPVPVEGKSRDILYALPEYRLDPDDGTVLMYLNGERERNAIEYYNSFTVDQLVNMGVSVPPLFGSLRNDFSWKGLALSVLVSWKSGYVFRRSTHSPGLEHTIVYSYHMDYLDRWRKKGDEAHTYIPATSSISTENFGPDINKFANFVSKGDHIRLQDIRLSYVFPKHARLFSGIRNMSINAYARNLGILWKSNKQGIDPDYVESDYIAPRTFALGLQVDF</sequence>
<keyword evidence="3 8" id="KW-1134">Transmembrane beta strand</keyword>
<evidence type="ECO:0000256" key="10">
    <source>
        <dbReference type="SAM" id="SignalP"/>
    </source>
</evidence>
<keyword evidence="2 8" id="KW-0813">Transport</keyword>
<dbReference type="Pfam" id="PF00593">
    <property type="entry name" value="TonB_dep_Rec_b-barrel"/>
    <property type="match status" value="1"/>
</dbReference>
<evidence type="ECO:0000256" key="2">
    <source>
        <dbReference type="ARBA" id="ARBA00022448"/>
    </source>
</evidence>
<evidence type="ECO:0000256" key="1">
    <source>
        <dbReference type="ARBA" id="ARBA00004571"/>
    </source>
</evidence>
<feature type="domain" description="TonB-dependent receptor plug" evidence="12">
    <location>
        <begin position="112"/>
        <end position="217"/>
    </location>
</feature>
<dbReference type="Gene3D" id="2.170.130.10">
    <property type="entry name" value="TonB-dependent receptor, plug domain"/>
    <property type="match status" value="1"/>
</dbReference>
<feature type="domain" description="TonB-dependent receptor-like beta-barrel" evidence="11">
    <location>
        <begin position="482"/>
        <end position="836"/>
    </location>
</feature>
<feature type="chain" id="PRO_5019247619" evidence="10">
    <location>
        <begin position="19"/>
        <end position="1066"/>
    </location>
</feature>
<dbReference type="InterPro" id="IPR036942">
    <property type="entry name" value="Beta-barrel_TonB_sf"/>
</dbReference>
<dbReference type="SUPFAM" id="SSF56935">
    <property type="entry name" value="Porins"/>
    <property type="match status" value="1"/>
</dbReference>
<evidence type="ECO:0000256" key="8">
    <source>
        <dbReference type="PROSITE-ProRule" id="PRU01360"/>
    </source>
</evidence>
<dbReference type="InterPro" id="IPR008969">
    <property type="entry name" value="CarboxyPept-like_regulatory"/>
</dbReference>
<dbReference type="InterPro" id="IPR039426">
    <property type="entry name" value="TonB-dep_rcpt-like"/>
</dbReference>
<dbReference type="NCBIfam" id="TIGR04056">
    <property type="entry name" value="OMP_RagA_SusC"/>
    <property type="match status" value="1"/>
</dbReference>
<dbReference type="Proteomes" id="UP000286246">
    <property type="component" value="Unassembled WGS sequence"/>
</dbReference>
<dbReference type="Gene3D" id="2.40.170.20">
    <property type="entry name" value="TonB-dependent receptor, beta-barrel domain"/>
    <property type="match status" value="1"/>
</dbReference>
<dbReference type="PROSITE" id="PS52016">
    <property type="entry name" value="TONB_DEPENDENT_REC_3"/>
    <property type="match status" value="1"/>
</dbReference>
<comment type="subcellular location">
    <subcellularLocation>
        <location evidence="1 8">Cell outer membrane</location>
        <topology evidence="1 8">Multi-pass membrane protein</topology>
    </subcellularLocation>
</comment>
<evidence type="ECO:0000256" key="9">
    <source>
        <dbReference type="RuleBase" id="RU003357"/>
    </source>
</evidence>
<dbReference type="InterPro" id="IPR023996">
    <property type="entry name" value="TonB-dep_OMP_SusC/RagA"/>
</dbReference>
<dbReference type="Pfam" id="PF07715">
    <property type="entry name" value="Plug"/>
    <property type="match status" value="1"/>
</dbReference>
<dbReference type="RefSeq" id="WP_120259356.1">
    <property type="nucleotide sequence ID" value="NZ_RAPY01000002.1"/>
</dbReference>
<keyword evidence="10" id="KW-0732">Signal</keyword>
<keyword evidence="5 9" id="KW-0798">TonB box</keyword>
<feature type="signal peptide" evidence="10">
    <location>
        <begin position="1"/>
        <end position="18"/>
    </location>
</feature>
<dbReference type="AlphaFoldDB" id="A0A420B6H8"/>
<dbReference type="InterPro" id="IPR037066">
    <property type="entry name" value="Plug_dom_sf"/>
</dbReference>
<comment type="caution">
    <text evidence="13">The sequence shown here is derived from an EMBL/GenBank/DDBJ whole genome shotgun (WGS) entry which is preliminary data.</text>
</comment>
<dbReference type="SUPFAM" id="SSF49464">
    <property type="entry name" value="Carboxypeptidase regulatory domain-like"/>
    <property type="match status" value="1"/>
</dbReference>
<keyword evidence="7 8" id="KW-0998">Cell outer membrane</keyword>
<evidence type="ECO:0000256" key="4">
    <source>
        <dbReference type="ARBA" id="ARBA00022692"/>
    </source>
</evidence>
<dbReference type="Pfam" id="PF13715">
    <property type="entry name" value="CarbopepD_reg_2"/>
    <property type="match status" value="1"/>
</dbReference>
<evidence type="ECO:0000256" key="7">
    <source>
        <dbReference type="ARBA" id="ARBA00023237"/>
    </source>
</evidence>